<evidence type="ECO:0000256" key="1">
    <source>
        <dbReference type="ARBA" id="ARBA00004123"/>
    </source>
</evidence>
<evidence type="ECO:0000259" key="8">
    <source>
        <dbReference type="Pfam" id="PF07524"/>
    </source>
</evidence>
<dbReference type="Gene3D" id="1.10.20.10">
    <property type="entry name" value="Histone, subunit A"/>
    <property type="match status" value="1"/>
</dbReference>
<evidence type="ECO:0000256" key="7">
    <source>
        <dbReference type="SAM" id="MobiDB-lite"/>
    </source>
</evidence>
<evidence type="ECO:0000313" key="10">
    <source>
        <dbReference type="EMBL" id="KAF2840248.1"/>
    </source>
</evidence>
<feature type="domain" description="Transcription factor TFIID subunit 8 C-terminal" evidence="9">
    <location>
        <begin position="162"/>
        <end position="209"/>
    </location>
</feature>
<dbReference type="PANTHER" id="PTHR46469">
    <property type="entry name" value="TRANSCRIPTION INITIATION FACTOR TFIID SUBUNIT 8"/>
    <property type="match status" value="1"/>
</dbReference>
<dbReference type="Pfam" id="PF07524">
    <property type="entry name" value="Bromo_TP"/>
    <property type="match status" value="1"/>
</dbReference>
<dbReference type="InterPro" id="IPR006565">
    <property type="entry name" value="BTP"/>
</dbReference>
<evidence type="ECO:0000256" key="5">
    <source>
        <dbReference type="ARBA" id="ARBA00023163"/>
    </source>
</evidence>
<evidence type="ECO:0000256" key="3">
    <source>
        <dbReference type="ARBA" id="ARBA00017307"/>
    </source>
</evidence>
<accession>A0A9P4SCP5</accession>
<evidence type="ECO:0000313" key="11">
    <source>
        <dbReference type="Proteomes" id="UP000799429"/>
    </source>
</evidence>
<evidence type="ECO:0000256" key="4">
    <source>
        <dbReference type="ARBA" id="ARBA00023015"/>
    </source>
</evidence>
<dbReference type="AlphaFoldDB" id="A0A9P4SCP5"/>
<gene>
    <name evidence="10" type="ORF">M501DRAFT_911077</name>
</gene>
<sequence>NGAPSSKRRRLVKHGIKHKQNFEEDPTERPQDEAFFQSQLLRALSLNLSAVGFDGAKPSALEMFRGAVEEYMASFLSDVTRSMHTCRRTTPLPQDFIHALATREITPSSLYPHLELPLPPSIVQPTIPPPPPTVPPPDTRRLETVLGNDLSGKAEKSTKNFIPTHFPAFPPKHTFHATPVFAARETDPRKIRELATQEGILAEQALRKLMAAQKSGLHAQSSEKLEKEGKSKEWERGEQIWEAAMKCVIKEDEEAKKAGGWIGAEDEDEVGDAHGEQEDQNGDLLVKGMRWGEGIRVNYEKRFWRKS</sequence>
<proteinExistence type="inferred from homology"/>
<dbReference type="GO" id="GO:0006367">
    <property type="term" value="P:transcription initiation at RNA polymerase II promoter"/>
    <property type="evidence" value="ECO:0007669"/>
    <property type="project" value="TreeGrafter"/>
</dbReference>
<dbReference type="PANTHER" id="PTHR46469:SF1">
    <property type="entry name" value="TRANSCRIPTION INITIATION FACTOR TFIID SUBUNIT 8"/>
    <property type="match status" value="1"/>
</dbReference>
<dbReference type="GO" id="GO:0005669">
    <property type="term" value="C:transcription factor TFIID complex"/>
    <property type="evidence" value="ECO:0007669"/>
    <property type="project" value="InterPro"/>
</dbReference>
<name>A0A9P4SCP5_9PEZI</name>
<comment type="caution">
    <text evidence="10">The sequence shown here is derived from an EMBL/GenBank/DDBJ whole genome shotgun (WGS) entry which is preliminary data.</text>
</comment>
<feature type="domain" description="Bromodomain associated" evidence="8">
    <location>
        <begin position="37"/>
        <end position="100"/>
    </location>
</feature>
<dbReference type="OrthoDB" id="2193813at2759"/>
<dbReference type="CDD" id="cd08049">
    <property type="entry name" value="TAF8"/>
    <property type="match status" value="1"/>
</dbReference>
<evidence type="ECO:0000259" key="9">
    <source>
        <dbReference type="Pfam" id="PF10406"/>
    </source>
</evidence>
<feature type="compositionally biased region" description="Basic residues" evidence="7">
    <location>
        <begin position="1"/>
        <end position="19"/>
    </location>
</feature>
<evidence type="ECO:0000256" key="2">
    <source>
        <dbReference type="ARBA" id="ARBA00008767"/>
    </source>
</evidence>
<dbReference type="InterPro" id="IPR037818">
    <property type="entry name" value="TAF8"/>
</dbReference>
<dbReference type="CDD" id="cd00076">
    <property type="entry name" value="HFD_SF"/>
    <property type="match status" value="1"/>
</dbReference>
<evidence type="ECO:0000256" key="6">
    <source>
        <dbReference type="ARBA" id="ARBA00023242"/>
    </source>
</evidence>
<feature type="non-terminal residue" evidence="10">
    <location>
        <position position="307"/>
    </location>
</feature>
<keyword evidence="5" id="KW-0804">Transcription</keyword>
<comment type="similarity">
    <text evidence="2">Belongs to the TAF8 family.</text>
</comment>
<feature type="region of interest" description="Disordered" evidence="7">
    <location>
        <begin position="1"/>
        <end position="30"/>
    </location>
</feature>
<organism evidence="10 11">
    <name type="scientific">Patellaria atrata CBS 101060</name>
    <dbReference type="NCBI Taxonomy" id="1346257"/>
    <lineage>
        <taxon>Eukaryota</taxon>
        <taxon>Fungi</taxon>
        <taxon>Dikarya</taxon>
        <taxon>Ascomycota</taxon>
        <taxon>Pezizomycotina</taxon>
        <taxon>Dothideomycetes</taxon>
        <taxon>Dothideomycetes incertae sedis</taxon>
        <taxon>Patellariales</taxon>
        <taxon>Patellariaceae</taxon>
        <taxon>Patellaria</taxon>
    </lineage>
</organism>
<reference evidence="10" key="1">
    <citation type="journal article" date="2020" name="Stud. Mycol.">
        <title>101 Dothideomycetes genomes: a test case for predicting lifestyles and emergence of pathogens.</title>
        <authorList>
            <person name="Haridas S."/>
            <person name="Albert R."/>
            <person name="Binder M."/>
            <person name="Bloem J."/>
            <person name="Labutti K."/>
            <person name="Salamov A."/>
            <person name="Andreopoulos B."/>
            <person name="Baker S."/>
            <person name="Barry K."/>
            <person name="Bills G."/>
            <person name="Bluhm B."/>
            <person name="Cannon C."/>
            <person name="Castanera R."/>
            <person name="Culley D."/>
            <person name="Daum C."/>
            <person name="Ezra D."/>
            <person name="Gonzalez J."/>
            <person name="Henrissat B."/>
            <person name="Kuo A."/>
            <person name="Liang C."/>
            <person name="Lipzen A."/>
            <person name="Lutzoni F."/>
            <person name="Magnuson J."/>
            <person name="Mondo S."/>
            <person name="Nolan M."/>
            <person name="Ohm R."/>
            <person name="Pangilinan J."/>
            <person name="Park H.-J."/>
            <person name="Ramirez L."/>
            <person name="Alfaro M."/>
            <person name="Sun H."/>
            <person name="Tritt A."/>
            <person name="Yoshinaga Y."/>
            <person name="Zwiers L.-H."/>
            <person name="Turgeon B."/>
            <person name="Goodwin S."/>
            <person name="Spatafora J."/>
            <person name="Crous P."/>
            <person name="Grigoriev I."/>
        </authorList>
    </citation>
    <scope>NUCLEOTIDE SEQUENCE</scope>
    <source>
        <strain evidence="10">CBS 101060</strain>
    </source>
</reference>
<feature type="region of interest" description="Disordered" evidence="7">
    <location>
        <begin position="257"/>
        <end position="282"/>
    </location>
</feature>
<feature type="region of interest" description="Disordered" evidence="7">
    <location>
        <begin position="213"/>
        <end position="236"/>
    </location>
</feature>
<dbReference type="Pfam" id="PF10406">
    <property type="entry name" value="TAF8_C"/>
    <property type="match status" value="1"/>
</dbReference>
<dbReference type="InterPro" id="IPR019473">
    <property type="entry name" value="TFIID_su8_C"/>
</dbReference>
<dbReference type="InterPro" id="IPR009072">
    <property type="entry name" value="Histone-fold"/>
</dbReference>
<protein>
    <recommendedName>
        <fullName evidence="3">Transcription initiation factor TFIID subunit 8</fullName>
    </recommendedName>
</protein>
<keyword evidence="6" id="KW-0539">Nucleus</keyword>
<keyword evidence="11" id="KW-1185">Reference proteome</keyword>
<keyword evidence="4" id="KW-0805">Transcription regulation</keyword>
<feature type="compositionally biased region" description="Basic and acidic residues" evidence="7">
    <location>
        <begin position="221"/>
        <end position="236"/>
    </location>
</feature>
<dbReference type="GO" id="GO:0046982">
    <property type="term" value="F:protein heterodimerization activity"/>
    <property type="evidence" value="ECO:0007669"/>
    <property type="project" value="InterPro"/>
</dbReference>
<comment type="subcellular location">
    <subcellularLocation>
        <location evidence="1">Nucleus</location>
    </subcellularLocation>
</comment>
<dbReference type="Proteomes" id="UP000799429">
    <property type="component" value="Unassembled WGS sequence"/>
</dbReference>
<feature type="non-terminal residue" evidence="10">
    <location>
        <position position="1"/>
    </location>
</feature>
<dbReference type="EMBL" id="MU006093">
    <property type="protein sequence ID" value="KAF2840248.1"/>
    <property type="molecule type" value="Genomic_DNA"/>
</dbReference>